<dbReference type="EMBL" id="FOIR01000004">
    <property type="protein sequence ID" value="SEW39487.1"/>
    <property type="molecule type" value="Genomic_DNA"/>
</dbReference>
<proteinExistence type="predicted"/>
<protein>
    <submittedName>
        <fullName evidence="2">Anti-anti-sigma factor</fullName>
    </submittedName>
</protein>
<feature type="domain" description="STAS" evidence="1">
    <location>
        <begin position="21"/>
        <end position="114"/>
    </location>
</feature>
<dbReference type="AlphaFoldDB" id="A0A1I0RF65"/>
<evidence type="ECO:0000259" key="1">
    <source>
        <dbReference type="PROSITE" id="PS50801"/>
    </source>
</evidence>
<dbReference type="RefSeq" id="WP_090260218.1">
    <property type="nucleotide sequence ID" value="NZ_FOIR01000004.1"/>
</dbReference>
<dbReference type="STRING" id="1267423.SAMN05216290_3451"/>
<dbReference type="GO" id="GO:0043856">
    <property type="term" value="F:anti-sigma factor antagonist activity"/>
    <property type="evidence" value="ECO:0007669"/>
    <property type="project" value="TreeGrafter"/>
</dbReference>
<evidence type="ECO:0000313" key="3">
    <source>
        <dbReference type="Proteomes" id="UP000199437"/>
    </source>
</evidence>
<accession>A0A1I0RF65</accession>
<name>A0A1I0RF65_9BACT</name>
<dbReference type="SUPFAM" id="SSF52091">
    <property type="entry name" value="SpoIIaa-like"/>
    <property type="match status" value="1"/>
</dbReference>
<sequence>MKYQIDKHELYTVFTLEEEKLDSTLSPELKSELVALQTQGTQNLILNLSHTKYADSSGLSALLTGNRTYTEAGGAFILSEVTAFVDKLLTISQLNNVLTILSSDEAAKDLVLANSPEEEEE</sequence>
<dbReference type="Proteomes" id="UP000199437">
    <property type="component" value="Unassembled WGS sequence"/>
</dbReference>
<gene>
    <name evidence="2" type="ORF">SAMN05216290_3451</name>
</gene>
<dbReference type="InterPro" id="IPR036513">
    <property type="entry name" value="STAS_dom_sf"/>
</dbReference>
<reference evidence="3" key="1">
    <citation type="submission" date="2016-10" db="EMBL/GenBank/DDBJ databases">
        <authorList>
            <person name="Varghese N."/>
            <person name="Submissions S."/>
        </authorList>
    </citation>
    <scope>NUCLEOTIDE SEQUENCE [LARGE SCALE GENOMIC DNA]</scope>
    <source>
        <strain evidence="3">CGMCC 1.12402</strain>
    </source>
</reference>
<dbReference type="InterPro" id="IPR002645">
    <property type="entry name" value="STAS_dom"/>
</dbReference>
<dbReference type="PROSITE" id="PS50801">
    <property type="entry name" value="STAS"/>
    <property type="match status" value="1"/>
</dbReference>
<dbReference type="CDD" id="cd07043">
    <property type="entry name" value="STAS_anti-anti-sigma_factors"/>
    <property type="match status" value="1"/>
</dbReference>
<dbReference type="GeneID" id="99988125"/>
<dbReference type="Gene3D" id="3.30.750.24">
    <property type="entry name" value="STAS domain"/>
    <property type="match status" value="1"/>
</dbReference>
<dbReference type="PANTHER" id="PTHR33495">
    <property type="entry name" value="ANTI-SIGMA FACTOR ANTAGONIST TM_1081-RELATED-RELATED"/>
    <property type="match status" value="1"/>
</dbReference>
<dbReference type="Pfam" id="PF01740">
    <property type="entry name" value="STAS"/>
    <property type="match status" value="1"/>
</dbReference>
<dbReference type="OrthoDB" id="9796110at2"/>
<keyword evidence="3" id="KW-1185">Reference proteome</keyword>
<organism evidence="2 3">
    <name type="scientific">Roseivirga pacifica</name>
    <dbReference type="NCBI Taxonomy" id="1267423"/>
    <lineage>
        <taxon>Bacteria</taxon>
        <taxon>Pseudomonadati</taxon>
        <taxon>Bacteroidota</taxon>
        <taxon>Cytophagia</taxon>
        <taxon>Cytophagales</taxon>
        <taxon>Roseivirgaceae</taxon>
        <taxon>Roseivirga</taxon>
    </lineage>
</organism>
<evidence type="ECO:0000313" key="2">
    <source>
        <dbReference type="EMBL" id="SEW39487.1"/>
    </source>
</evidence>